<gene>
    <name evidence="2" type="ORF">BZARG_2019</name>
</gene>
<protein>
    <submittedName>
        <fullName evidence="2">Uncharacterized protein</fullName>
    </submittedName>
</protein>
<proteinExistence type="predicted"/>
<keyword evidence="1" id="KW-1133">Transmembrane helix</keyword>
<organism evidence="2 3">
    <name type="scientific">Bizionia argentinensis JUB59</name>
    <dbReference type="NCBI Taxonomy" id="1046627"/>
    <lineage>
        <taxon>Bacteria</taxon>
        <taxon>Pseudomonadati</taxon>
        <taxon>Bacteroidota</taxon>
        <taxon>Flavobacteriia</taxon>
        <taxon>Flavobacteriales</taxon>
        <taxon>Flavobacteriaceae</taxon>
        <taxon>Bizionia</taxon>
    </lineage>
</organism>
<feature type="transmembrane region" description="Helical" evidence="1">
    <location>
        <begin position="12"/>
        <end position="32"/>
    </location>
</feature>
<dbReference type="STRING" id="1046627.BZARG_2019"/>
<keyword evidence="3" id="KW-1185">Reference proteome</keyword>
<keyword evidence="1" id="KW-0812">Transmembrane</keyword>
<evidence type="ECO:0000313" key="3">
    <source>
        <dbReference type="Proteomes" id="UP000003730"/>
    </source>
</evidence>
<evidence type="ECO:0000313" key="2">
    <source>
        <dbReference type="EMBL" id="EGV42867.2"/>
    </source>
</evidence>
<accession>G2EF85</accession>
<dbReference type="AlphaFoldDB" id="G2EF85"/>
<keyword evidence="1" id="KW-0472">Membrane</keyword>
<comment type="caution">
    <text evidence="2">The sequence shown here is derived from an EMBL/GenBank/DDBJ whole genome shotgun (WGS) entry which is preliminary data.</text>
</comment>
<dbReference type="OrthoDB" id="1452529at2"/>
<sequence>MEDLIIKFNKKRLYLYLFLGAGLAGLATFSIWEDDHVRLMRIGYILIGLLYIGIAFWNYKYHYLTLTEDSIKENFLFGKKLLLKDITHFKKFADEYTFKTIDKNLVIKTALVHKDSLASLESYFSNIDIPEENSI</sequence>
<feature type="transmembrane region" description="Helical" evidence="1">
    <location>
        <begin position="38"/>
        <end position="57"/>
    </location>
</feature>
<dbReference type="RefSeq" id="WP_050807305.1">
    <property type="nucleotide sequence ID" value="NZ_AFXZ01000038.1"/>
</dbReference>
<dbReference type="Proteomes" id="UP000003730">
    <property type="component" value="Unassembled WGS sequence"/>
</dbReference>
<name>G2EF85_9FLAO</name>
<dbReference type="EMBL" id="AFXZ01000038">
    <property type="protein sequence ID" value="EGV42867.2"/>
    <property type="molecule type" value="Genomic_DNA"/>
</dbReference>
<reference evidence="2 3" key="1">
    <citation type="journal article" date="2008" name="Int. J. Syst. Evol. Microbiol.">
        <title>Bizionia argentinensis sp. nov., isolated from surface marine water in Antarctica.</title>
        <authorList>
            <person name="Bercovich A."/>
            <person name="Vazquez S.C."/>
            <person name="Yankilevich P."/>
            <person name="Coria S.H."/>
            <person name="Foti M."/>
            <person name="Hernandez E."/>
            <person name="Vidal A."/>
            <person name="Ruberto L."/>
            <person name="Melo C."/>
            <person name="Marenssi S."/>
            <person name="Criscuolo M."/>
            <person name="Memoli M."/>
            <person name="Arguelles M."/>
            <person name="Mac Cormack W.P."/>
        </authorList>
    </citation>
    <scope>NUCLEOTIDE SEQUENCE [LARGE SCALE GENOMIC DNA]</scope>
    <source>
        <strain evidence="2 3">JUB59</strain>
    </source>
</reference>
<evidence type="ECO:0000256" key="1">
    <source>
        <dbReference type="SAM" id="Phobius"/>
    </source>
</evidence>